<dbReference type="Gramene" id="KFK40995">
    <property type="protein sequence ID" value="KFK40995"/>
    <property type="gene ID" value="AALP_AA2G071900"/>
</dbReference>
<feature type="region of interest" description="Disordered" evidence="2">
    <location>
        <begin position="423"/>
        <end position="469"/>
    </location>
</feature>
<dbReference type="OrthoDB" id="1114078at2759"/>
<name>A0A087HFU3_ARAAL</name>
<gene>
    <name evidence="3" type="ordered locus">AALP_Aa2g071900</name>
</gene>
<feature type="region of interest" description="Disordered" evidence="2">
    <location>
        <begin position="1"/>
        <end position="69"/>
    </location>
</feature>
<dbReference type="EMBL" id="CM002870">
    <property type="protein sequence ID" value="KFK40995.1"/>
    <property type="molecule type" value="Genomic_DNA"/>
</dbReference>
<feature type="region of interest" description="Disordered" evidence="2">
    <location>
        <begin position="381"/>
        <end position="404"/>
    </location>
</feature>
<feature type="compositionally biased region" description="Polar residues" evidence="2">
    <location>
        <begin position="31"/>
        <end position="48"/>
    </location>
</feature>
<evidence type="ECO:0000313" key="4">
    <source>
        <dbReference type="Proteomes" id="UP000029120"/>
    </source>
</evidence>
<protein>
    <submittedName>
        <fullName evidence="3">Uncharacterized protein</fullName>
    </submittedName>
</protein>
<reference evidence="4" key="1">
    <citation type="journal article" date="2015" name="Nat. Plants">
        <title>Genome expansion of Arabis alpina linked with retrotransposition and reduced symmetric DNA methylation.</title>
        <authorList>
            <person name="Willing E.M."/>
            <person name="Rawat V."/>
            <person name="Mandakova T."/>
            <person name="Maumus F."/>
            <person name="James G.V."/>
            <person name="Nordstroem K.J."/>
            <person name="Becker C."/>
            <person name="Warthmann N."/>
            <person name="Chica C."/>
            <person name="Szarzynska B."/>
            <person name="Zytnicki M."/>
            <person name="Albani M.C."/>
            <person name="Kiefer C."/>
            <person name="Bergonzi S."/>
            <person name="Castaings L."/>
            <person name="Mateos J.L."/>
            <person name="Berns M.C."/>
            <person name="Bujdoso N."/>
            <person name="Piofczyk T."/>
            <person name="de Lorenzo L."/>
            <person name="Barrero-Sicilia C."/>
            <person name="Mateos I."/>
            <person name="Piednoel M."/>
            <person name="Hagmann J."/>
            <person name="Chen-Min-Tao R."/>
            <person name="Iglesias-Fernandez R."/>
            <person name="Schuster S.C."/>
            <person name="Alonso-Blanco C."/>
            <person name="Roudier F."/>
            <person name="Carbonero P."/>
            <person name="Paz-Ares J."/>
            <person name="Davis S.J."/>
            <person name="Pecinka A."/>
            <person name="Quesneville H."/>
            <person name="Colot V."/>
            <person name="Lysak M.A."/>
            <person name="Weigel D."/>
            <person name="Coupland G."/>
            <person name="Schneeberger K."/>
        </authorList>
    </citation>
    <scope>NUCLEOTIDE SEQUENCE [LARGE SCALE GENOMIC DNA]</scope>
    <source>
        <strain evidence="4">cv. Pajares</strain>
    </source>
</reference>
<keyword evidence="1" id="KW-0175">Coiled coil</keyword>
<feature type="region of interest" description="Disordered" evidence="2">
    <location>
        <begin position="686"/>
        <end position="709"/>
    </location>
</feature>
<accession>A0A087HFU3</accession>
<keyword evidence="4" id="KW-1185">Reference proteome</keyword>
<evidence type="ECO:0000256" key="2">
    <source>
        <dbReference type="SAM" id="MobiDB-lite"/>
    </source>
</evidence>
<sequence>MEHQELEFVGEIDPGVVGGDGANELAPTVIPVSSTDDPTMVTPSSTGRTELVGVPMTSSGPMSRGDDAEVMASGTRCPEFVPTYAHLDLDGSTSSFLTDDPTTPVCTDELKTLVDDIGTDVFDRERAPTWTEGDGADVDGLETRRDIDTEVADGMFPLNDEDPGLPLAPLSSSSSSSRASSAESDDEDTLDEVQQTRKTKKAKKKVKVKVQPNPPESSLSSAKSLQRLRRRCGIPEDIMLVAPSPADRADAPPPGYMTLVDQCLLWFPLPRFLMRFLAVHGVCLTQINPRSIRHLLGIYVLSRECGVVISIKHLSYLTDFRVRGRSEELKHTVTNSSGMALIAGFPSKDDHFEDRFLFVEISERTIEVDYIDLVKTRWERRGSRSAGGSRSGGGGSRGHFPGKILGRGQARVSFREQAALEAAAKAKRSSGTSTPRVVAPMTSTPTAPSVRARPPRPLASKTLLPPPSSGELVEFRRLSAERARISNGKGKGVDRETPSKRQRVDTYPAAVVGRETSVSRVGGVLRDEAYSPVKSKASESRLYELAERNKVLERDALSVQKVKKGYEDKLTELKSRCTKAEGEVVQLRGELLLVIFNALGLMTPLLRPEMRWLAVLRGELARLPGYLQRSAGWEPPDLPMEVKALYGQRHPIYDAHDVFADLLASVRRVLEIPVVSAGAAEASVAVDDDVEVSDEDDVKVTDDDEDAED</sequence>
<evidence type="ECO:0000256" key="1">
    <source>
        <dbReference type="SAM" id="Coils"/>
    </source>
</evidence>
<organism evidence="3 4">
    <name type="scientific">Arabis alpina</name>
    <name type="common">Alpine rock-cress</name>
    <dbReference type="NCBI Taxonomy" id="50452"/>
    <lineage>
        <taxon>Eukaryota</taxon>
        <taxon>Viridiplantae</taxon>
        <taxon>Streptophyta</taxon>
        <taxon>Embryophyta</taxon>
        <taxon>Tracheophyta</taxon>
        <taxon>Spermatophyta</taxon>
        <taxon>Magnoliopsida</taxon>
        <taxon>eudicotyledons</taxon>
        <taxon>Gunneridae</taxon>
        <taxon>Pentapetalae</taxon>
        <taxon>rosids</taxon>
        <taxon>malvids</taxon>
        <taxon>Brassicales</taxon>
        <taxon>Brassicaceae</taxon>
        <taxon>Arabideae</taxon>
        <taxon>Arabis</taxon>
    </lineage>
</organism>
<dbReference type="AlphaFoldDB" id="A0A087HFU3"/>
<evidence type="ECO:0000313" key="3">
    <source>
        <dbReference type="EMBL" id="KFK40995.1"/>
    </source>
</evidence>
<dbReference type="PANTHER" id="PTHR31099">
    <property type="entry name" value="OS06G0165300 PROTEIN"/>
    <property type="match status" value="1"/>
</dbReference>
<feature type="compositionally biased region" description="Low complexity" evidence="2">
    <location>
        <begin position="171"/>
        <end position="182"/>
    </location>
</feature>
<feature type="coiled-coil region" evidence="1">
    <location>
        <begin position="563"/>
        <end position="590"/>
    </location>
</feature>
<feature type="compositionally biased region" description="Basic residues" evidence="2">
    <location>
        <begin position="197"/>
        <end position="208"/>
    </location>
</feature>
<dbReference type="Proteomes" id="UP000029120">
    <property type="component" value="Chromosome 2"/>
</dbReference>
<proteinExistence type="predicted"/>
<feature type="region of interest" description="Disordered" evidence="2">
    <location>
        <begin position="154"/>
        <end position="224"/>
    </location>
</feature>
<feature type="compositionally biased region" description="Polar residues" evidence="2">
    <location>
        <begin position="429"/>
        <end position="447"/>
    </location>
</feature>
<dbReference type="PANTHER" id="PTHR31099:SF49">
    <property type="entry name" value="MYOSIN HEAVY CHAIN-LIKE PROTEIN"/>
    <property type="match status" value="1"/>
</dbReference>